<organism evidence="2 3">
    <name type="scientific">Nonlabens mediterrranea</name>
    <dbReference type="NCBI Taxonomy" id="1419947"/>
    <lineage>
        <taxon>Bacteria</taxon>
        <taxon>Pseudomonadati</taxon>
        <taxon>Bacteroidota</taxon>
        <taxon>Flavobacteriia</taxon>
        <taxon>Flavobacteriales</taxon>
        <taxon>Flavobacteriaceae</taxon>
        <taxon>Nonlabens</taxon>
    </lineage>
</organism>
<accession>A0ABS0A4J1</accession>
<evidence type="ECO:0000313" key="3">
    <source>
        <dbReference type="Proteomes" id="UP001194729"/>
    </source>
</evidence>
<dbReference type="EMBL" id="JADKYU010000222">
    <property type="protein sequence ID" value="MBF4983547.1"/>
    <property type="molecule type" value="Genomic_DNA"/>
</dbReference>
<sequence length="154" mass="17575">MSILKGRRSSVLKFDMENRTLIIEDHLRAYRVIQIVLLISSVFGCALILLKEKSSFWLGLLIGSFIALALFAIYYYLFKSSVQKSIPLEEIEILISISLFSVSDKRLTIKLKSEGYRNLITLNQSEVDHVIESFNEASIPVVNRSNFSLLPLNF</sequence>
<reference evidence="2 3" key="1">
    <citation type="submission" date="2020-11" db="EMBL/GenBank/DDBJ databases">
        <title>P. mediterranea TC4 genome.</title>
        <authorList>
            <person name="Molmeret M."/>
        </authorList>
    </citation>
    <scope>NUCLEOTIDE SEQUENCE [LARGE SCALE GENOMIC DNA]</scope>
    <source>
        <strain evidence="2 3">TC4</strain>
    </source>
</reference>
<comment type="caution">
    <text evidence="2">The sequence shown here is derived from an EMBL/GenBank/DDBJ whole genome shotgun (WGS) entry which is preliminary data.</text>
</comment>
<evidence type="ECO:0000313" key="2">
    <source>
        <dbReference type="EMBL" id="MBF4983547.1"/>
    </source>
</evidence>
<dbReference type="Proteomes" id="UP001194729">
    <property type="component" value="Unassembled WGS sequence"/>
</dbReference>
<keyword evidence="1" id="KW-0812">Transmembrane</keyword>
<feature type="transmembrane region" description="Helical" evidence="1">
    <location>
        <begin position="29"/>
        <end position="50"/>
    </location>
</feature>
<keyword evidence="3" id="KW-1185">Reference proteome</keyword>
<protein>
    <submittedName>
        <fullName evidence="2">Uncharacterized protein</fullName>
    </submittedName>
</protein>
<keyword evidence="1" id="KW-1133">Transmembrane helix</keyword>
<gene>
    <name evidence="2" type="ORF">FNJ87_04115</name>
</gene>
<keyword evidence="1" id="KW-0472">Membrane</keyword>
<proteinExistence type="predicted"/>
<name>A0ABS0A4J1_9FLAO</name>
<feature type="transmembrane region" description="Helical" evidence="1">
    <location>
        <begin position="56"/>
        <end position="77"/>
    </location>
</feature>
<evidence type="ECO:0000256" key="1">
    <source>
        <dbReference type="SAM" id="Phobius"/>
    </source>
</evidence>